<dbReference type="InterPro" id="IPR036890">
    <property type="entry name" value="HATPase_C_sf"/>
</dbReference>
<dbReference type="eggNOG" id="COG5002">
    <property type="taxonomic scope" value="Bacteria"/>
</dbReference>
<dbReference type="InterPro" id="IPR013783">
    <property type="entry name" value="Ig-like_fold"/>
</dbReference>
<dbReference type="InterPro" id="IPR036097">
    <property type="entry name" value="HisK_dim/P_sf"/>
</dbReference>
<reference evidence="6 7" key="1">
    <citation type="submission" date="2011-12" db="EMBL/GenBank/DDBJ databases">
        <title>The complete genome of Niastella koreensis GR20-10.</title>
        <authorList>
            <consortium name="US DOE Joint Genome Institute (JGI-PGF)"/>
            <person name="Lucas S."/>
            <person name="Han J."/>
            <person name="Lapidus A."/>
            <person name="Bruce D."/>
            <person name="Goodwin L."/>
            <person name="Pitluck S."/>
            <person name="Peters L."/>
            <person name="Kyrpides N."/>
            <person name="Mavromatis K."/>
            <person name="Ivanova N."/>
            <person name="Mikhailova N."/>
            <person name="Davenport K."/>
            <person name="Saunders E."/>
            <person name="Detter J.C."/>
            <person name="Tapia R."/>
            <person name="Han C."/>
            <person name="Land M."/>
            <person name="Hauser L."/>
            <person name="Markowitz V."/>
            <person name="Cheng J.-F."/>
            <person name="Hugenholtz P."/>
            <person name="Woyke T."/>
            <person name="Wu D."/>
            <person name="Tindall B."/>
            <person name="Pomrenke H."/>
            <person name="Brambilla E."/>
            <person name="Klenk H.-P."/>
            <person name="Eisen J.A."/>
        </authorList>
    </citation>
    <scope>NUCLEOTIDE SEQUENCE [LARGE SCALE GENOMIC DNA]</scope>
    <source>
        <strain evidence="7">DSM 17620 / KACC 11465 / NBRC 106392 / GR20-10</strain>
    </source>
</reference>
<dbReference type="SMART" id="SM00387">
    <property type="entry name" value="HATPase_c"/>
    <property type="match status" value="1"/>
</dbReference>
<dbReference type="PATRIC" id="fig|700598.3.peg.3917"/>
<keyword evidence="4" id="KW-1133">Transmembrane helix</keyword>
<protein>
    <recommendedName>
        <fullName evidence="2">histidine kinase</fullName>
        <ecNumber evidence="2">2.7.13.3</ecNumber>
    </recommendedName>
</protein>
<dbReference type="InterPro" id="IPR011110">
    <property type="entry name" value="Reg_prop"/>
</dbReference>
<feature type="domain" description="Histidine kinase" evidence="5">
    <location>
        <begin position="822"/>
        <end position="1038"/>
    </location>
</feature>
<dbReference type="Pfam" id="PF07495">
    <property type="entry name" value="Y_Y_Y"/>
    <property type="match status" value="1"/>
</dbReference>
<dbReference type="Pfam" id="PF02518">
    <property type="entry name" value="HATPase_c"/>
    <property type="match status" value="1"/>
</dbReference>
<keyword evidence="4" id="KW-0812">Transmembrane</keyword>
<dbReference type="Gene3D" id="2.60.40.10">
    <property type="entry name" value="Immunoglobulins"/>
    <property type="match status" value="1"/>
</dbReference>
<evidence type="ECO:0000256" key="3">
    <source>
        <dbReference type="ARBA" id="ARBA00022553"/>
    </source>
</evidence>
<feature type="transmembrane region" description="Helical" evidence="4">
    <location>
        <begin position="760"/>
        <end position="778"/>
    </location>
</feature>
<dbReference type="PRINTS" id="PR00344">
    <property type="entry name" value="BCTRLSENSOR"/>
</dbReference>
<dbReference type="SUPFAM" id="SSF63829">
    <property type="entry name" value="Calcium-dependent phosphotriesterase"/>
    <property type="match status" value="1"/>
</dbReference>
<dbReference type="Pfam" id="PF07494">
    <property type="entry name" value="Reg_prop"/>
    <property type="match status" value="6"/>
</dbReference>
<dbReference type="STRING" id="700598.Niako_3830"/>
<name>G8T799_NIAKG</name>
<dbReference type="Gene3D" id="2.130.10.10">
    <property type="entry name" value="YVTN repeat-like/Quinoprotein amine dehydrogenase"/>
    <property type="match status" value="2"/>
</dbReference>
<evidence type="ECO:0000256" key="4">
    <source>
        <dbReference type="SAM" id="Phobius"/>
    </source>
</evidence>
<dbReference type="Proteomes" id="UP000005438">
    <property type="component" value="Chromosome"/>
</dbReference>
<dbReference type="FunFam" id="1.10.287.130:FF:000045">
    <property type="entry name" value="Two-component system sensor histidine kinase/response regulator"/>
    <property type="match status" value="1"/>
</dbReference>
<keyword evidence="6" id="KW-0418">Kinase</keyword>
<evidence type="ECO:0000313" key="7">
    <source>
        <dbReference type="Proteomes" id="UP000005438"/>
    </source>
</evidence>
<dbReference type="SUPFAM" id="SSF50998">
    <property type="entry name" value="Quinoprotein alcohol dehydrogenase-like"/>
    <property type="match status" value="1"/>
</dbReference>
<keyword evidence="3" id="KW-0597">Phosphoprotein</keyword>
<dbReference type="KEGG" id="nko:Niako_3830"/>
<dbReference type="InterPro" id="IPR003661">
    <property type="entry name" value="HisK_dim/P_dom"/>
</dbReference>
<organism evidence="6 7">
    <name type="scientific">Niastella koreensis (strain DSM 17620 / KACC 11465 / NBRC 106392 / GR20-10)</name>
    <dbReference type="NCBI Taxonomy" id="700598"/>
    <lineage>
        <taxon>Bacteria</taxon>
        <taxon>Pseudomonadati</taxon>
        <taxon>Bacteroidota</taxon>
        <taxon>Chitinophagia</taxon>
        <taxon>Chitinophagales</taxon>
        <taxon>Chitinophagaceae</taxon>
        <taxon>Niastella</taxon>
    </lineage>
</organism>
<proteinExistence type="predicted"/>
<dbReference type="HOGENOM" id="CLU_000445_28_2_10"/>
<dbReference type="eggNOG" id="COG3292">
    <property type="taxonomic scope" value="Bacteria"/>
</dbReference>
<dbReference type="PANTHER" id="PTHR43547:SF2">
    <property type="entry name" value="HYBRID SIGNAL TRANSDUCTION HISTIDINE KINASE C"/>
    <property type="match status" value="1"/>
</dbReference>
<gene>
    <name evidence="6" type="ordered locus">Niako_3830</name>
</gene>
<keyword evidence="4" id="KW-0472">Membrane</keyword>
<evidence type="ECO:0000259" key="5">
    <source>
        <dbReference type="PROSITE" id="PS50109"/>
    </source>
</evidence>
<evidence type="ECO:0000256" key="2">
    <source>
        <dbReference type="ARBA" id="ARBA00012438"/>
    </source>
</evidence>
<dbReference type="InterPro" id="IPR011047">
    <property type="entry name" value="Quinoprotein_ADH-like_sf"/>
</dbReference>
<sequence>MAGLLHASPHYFRHLEVENGLSNNSITCSLQDHLGFMWFGTKDGLNRYDGYSFKVFKKIEGNKKAIGSNFIHCLYEDKQGILWIGTEGGLFRYSSLTEEFSFVAATTNLFIDKIDEDVRGNIWLLSYYKLCRYDRSTEKIKQYDPETYFTATTFCNSPDGSFWVGTSRGLLEKYDFATDRFSGFNLFSHSAPSTRLWVECLYITSDGHFIAGTSDNKIKVFDPVHYTYTDIALSGDEHANLFIKNFVETAKGEWWFGTSSGLFIYDRRNQSVQQIKKDYNNPYSINDNSITSMCRDNEGGIWIGTYYGGINYFANQIVFTKYFPQRGQNSLSGNVVGDIRQDRYGNLWIGTEDEGLNMFDPATGRFTHFEADGKEGSISYFEIHGLLMVGDELWIGTYEHGIDIMDIRTRKVTRRFIAWRDGFTHNYIYNIYQDKAGEIYICTASGAYIFNKGKNNFSVLDGIPPFWCTSIIADRKNRLWVSTFGYGIYLRSKYGGKTDRLCYDEKDPTSLISNRVTSIYEASNGTIWVATESGLCKWNEKEGNFTRFGMANGFPSDFILSILEDAEKNLWLSTTKGLVRFHPSTGKVEVFTTSNGLISDQFNYHSAFKAPDGSMYFGSTKGLVSFHPSHFEQSTFTPPIYLTNFQVNGQEIFPDDPDSLLKQSILYTKEITLRHNQSIFNIDFAAPNYSAPKMVEYAYQMQGLTNNWIYLKDSRRASFTELAAGSYVFCVKAFTNNGWSKETKLLITILPPWWQSRTAYSLYAVLFVLLIFVLVRYYHRRVNEKNKRNFELLRIEKEKEVLEMELKNEKILLQAKIDFFTNVAHEIRTPLTLIKVPLKKVIRKLGFNAEIGNSLQIMERNTDRLIELSGQLLDFRQTELKNVQLYFERKEINQLIAEACSGFTTLAEQNNISFQMEIPQEPLFACIDVDAFHKIIYNLFSNAVKYAHTSVCISLLPYYNSNDSFTLKVKNDGNIIPYELKENIFKPFFRIRQTENQTGTGIGLALALSLADLHGGSLVLDTPENNMNVFTFTMPVNDGLCEDNSIKNITAAD</sequence>
<evidence type="ECO:0000256" key="1">
    <source>
        <dbReference type="ARBA" id="ARBA00000085"/>
    </source>
</evidence>
<accession>G8T799</accession>
<dbReference type="PANTHER" id="PTHR43547">
    <property type="entry name" value="TWO-COMPONENT HISTIDINE KINASE"/>
    <property type="match status" value="1"/>
</dbReference>
<dbReference type="GO" id="GO:0000155">
    <property type="term" value="F:phosphorelay sensor kinase activity"/>
    <property type="evidence" value="ECO:0007669"/>
    <property type="project" value="InterPro"/>
</dbReference>
<dbReference type="Gene3D" id="3.30.565.10">
    <property type="entry name" value="Histidine kinase-like ATPase, C-terminal domain"/>
    <property type="match status" value="1"/>
</dbReference>
<evidence type="ECO:0000313" key="6">
    <source>
        <dbReference type="EMBL" id="AEW00124.1"/>
    </source>
</evidence>
<dbReference type="Pfam" id="PF00512">
    <property type="entry name" value="HisKA"/>
    <property type="match status" value="1"/>
</dbReference>
<dbReference type="InterPro" id="IPR004358">
    <property type="entry name" value="Sig_transdc_His_kin-like_C"/>
</dbReference>
<keyword evidence="6" id="KW-0808">Transferase</keyword>
<dbReference type="EC" id="2.7.13.3" evidence="2"/>
<dbReference type="EMBL" id="CP003178">
    <property type="protein sequence ID" value="AEW00124.1"/>
    <property type="molecule type" value="Genomic_DNA"/>
</dbReference>
<dbReference type="InterPro" id="IPR003594">
    <property type="entry name" value="HATPase_dom"/>
</dbReference>
<dbReference type="InterPro" id="IPR011123">
    <property type="entry name" value="Y_Y_Y"/>
</dbReference>
<dbReference type="FunFam" id="2.60.40.10:FF:000791">
    <property type="entry name" value="Two-component system sensor histidine kinase/response regulator"/>
    <property type="match status" value="1"/>
</dbReference>
<dbReference type="CDD" id="cd00082">
    <property type="entry name" value="HisKA"/>
    <property type="match status" value="1"/>
</dbReference>
<dbReference type="InterPro" id="IPR015943">
    <property type="entry name" value="WD40/YVTN_repeat-like_dom_sf"/>
</dbReference>
<comment type="catalytic activity">
    <reaction evidence="1">
        <text>ATP + protein L-histidine = ADP + protein N-phospho-L-histidine.</text>
        <dbReference type="EC" id="2.7.13.3"/>
    </reaction>
</comment>
<dbReference type="SUPFAM" id="SSF55874">
    <property type="entry name" value="ATPase domain of HSP90 chaperone/DNA topoisomerase II/histidine kinase"/>
    <property type="match status" value="1"/>
</dbReference>
<dbReference type="SUPFAM" id="SSF47384">
    <property type="entry name" value="Homodimeric domain of signal transducing histidine kinase"/>
    <property type="match status" value="1"/>
</dbReference>
<dbReference type="Gene3D" id="1.10.287.130">
    <property type="match status" value="1"/>
</dbReference>
<dbReference type="PROSITE" id="PS50109">
    <property type="entry name" value="HIS_KIN"/>
    <property type="match status" value="1"/>
</dbReference>
<dbReference type="AlphaFoldDB" id="G8T799"/>
<dbReference type="SMART" id="SM00388">
    <property type="entry name" value="HisKA"/>
    <property type="match status" value="1"/>
</dbReference>
<dbReference type="InterPro" id="IPR005467">
    <property type="entry name" value="His_kinase_dom"/>
</dbReference>